<dbReference type="PROSITE" id="PS51464">
    <property type="entry name" value="SIS"/>
    <property type="match status" value="1"/>
</dbReference>
<dbReference type="InterPro" id="IPR047640">
    <property type="entry name" value="RpiR-like"/>
</dbReference>
<evidence type="ECO:0000259" key="4">
    <source>
        <dbReference type="PROSITE" id="PS51071"/>
    </source>
</evidence>
<evidence type="ECO:0000259" key="5">
    <source>
        <dbReference type="PROSITE" id="PS51464"/>
    </source>
</evidence>
<dbReference type="PROSITE" id="PS51071">
    <property type="entry name" value="HTH_RPIR"/>
    <property type="match status" value="1"/>
</dbReference>
<dbReference type="Gene3D" id="1.10.10.10">
    <property type="entry name" value="Winged helix-like DNA-binding domain superfamily/Winged helix DNA-binding domain"/>
    <property type="match status" value="1"/>
</dbReference>
<dbReference type="InterPro" id="IPR035472">
    <property type="entry name" value="RpiR-like_SIS"/>
</dbReference>
<keyword evidence="3" id="KW-0804">Transcription</keyword>
<feature type="domain" description="HTH rpiR-type" evidence="4">
    <location>
        <begin position="1"/>
        <end position="75"/>
    </location>
</feature>
<evidence type="ECO:0000256" key="3">
    <source>
        <dbReference type="ARBA" id="ARBA00023163"/>
    </source>
</evidence>
<dbReference type="SUPFAM" id="SSF46689">
    <property type="entry name" value="Homeodomain-like"/>
    <property type="match status" value="1"/>
</dbReference>
<proteinExistence type="predicted"/>
<accession>A0ABP7VRR4</accession>
<comment type="caution">
    <text evidence="6">The sequence shown here is derived from an EMBL/GenBank/DDBJ whole genome shotgun (WGS) entry which is preliminary data.</text>
</comment>
<reference evidence="7" key="1">
    <citation type="journal article" date="2019" name="Int. J. Syst. Evol. Microbiol.">
        <title>The Global Catalogue of Microorganisms (GCM) 10K type strain sequencing project: providing services to taxonomists for standard genome sequencing and annotation.</title>
        <authorList>
            <consortium name="The Broad Institute Genomics Platform"/>
            <consortium name="The Broad Institute Genome Sequencing Center for Infectious Disease"/>
            <person name="Wu L."/>
            <person name="Ma J."/>
        </authorList>
    </citation>
    <scope>NUCLEOTIDE SEQUENCE [LARGE SCALE GENOMIC DNA]</scope>
    <source>
        <strain evidence="7">JCM 17250</strain>
    </source>
</reference>
<evidence type="ECO:0000256" key="2">
    <source>
        <dbReference type="ARBA" id="ARBA00023125"/>
    </source>
</evidence>
<evidence type="ECO:0008006" key="8">
    <source>
        <dbReference type="Google" id="ProtNLM"/>
    </source>
</evidence>
<organism evidence="6 7">
    <name type="scientific">Amphibacillus indicireducens</name>
    <dbReference type="NCBI Taxonomy" id="1076330"/>
    <lineage>
        <taxon>Bacteria</taxon>
        <taxon>Bacillati</taxon>
        <taxon>Bacillota</taxon>
        <taxon>Bacilli</taxon>
        <taxon>Bacillales</taxon>
        <taxon>Bacillaceae</taxon>
        <taxon>Amphibacillus</taxon>
    </lineage>
</organism>
<dbReference type="InterPro" id="IPR001347">
    <property type="entry name" value="SIS_dom"/>
</dbReference>
<dbReference type="Proteomes" id="UP001501734">
    <property type="component" value="Unassembled WGS sequence"/>
</dbReference>
<dbReference type="EMBL" id="BAABDL010000096">
    <property type="protein sequence ID" value="GAA4073098.1"/>
    <property type="molecule type" value="Genomic_DNA"/>
</dbReference>
<dbReference type="Pfam" id="PF01380">
    <property type="entry name" value="SIS"/>
    <property type="match status" value="1"/>
</dbReference>
<sequence>MSLLLNLDKMQLSTKQQQVLEVVEKRGFKIAYMSIEDLAKEAEVSVATVSRFWELAGFKNFKAFKTHVKNRIESTPENKLRNFMLDIGDDDLFNRIIEQNYDYLFQTHTHLNRQDLKDAVQTIIKCDRVFLHAPSSSEGLGTLLSHRLKRFGIPVERVAKSGHDIFESMIHFEKNDLIIIFQFVKLLPESKALLDYANELGIETILFTDQLVADMNQLANYVLYADRGDIWDFHSMIGPLTVVEALIMLVGQELEESSIENLKKLSELRKKYRDIVPN</sequence>
<dbReference type="PANTHER" id="PTHR30514:SF18">
    <property type="entry name" value="RPIR-FAMILY TRANSCRIPTIONAL REGULATOR"/>
    <property type="match status" value="1"/>
</dbReference>
<evidence type="ECO:0000256" key="1">
    <source>
        <dbReference type="ARBA" id="ARBA00023015"/>
    </source>
</evidence>
<dbReference type="RefSeq" id="WP_344912427.1">
    <property type="nucleotide sequence ID" value="NZ_BAABDL010000096.1"/>
</dbReference>
<dbReference type="Pfam" id="PF01418">
    <property type="entry name" value="HTH_6"/>
    <property type="match status" value="1"/>
</dbReference>
<keyword evidence="7" id="KW-1185">Reference proteome</keyword>
<keyword evidence="2" id="KW-0238">DNA-binding</keyword>
<protein>
    <recommendedName>
        <fullName evidence="8">RpiR family transcriptional regulator</fullName>
    </recommendedName>
</protein>
<dbReference type="InterPro" id="IPR009057">
    <property type="entry name" value="Homeodomain-like_sf"/>
</dbReference>
<evidence type="ECO:0000313" key="7">
    <source>
        <dbReference type="Proteomes" id="UP001501734"/>
    </source>
</evidence>
<dbReference type="CDD" id="cd05013">
    <property type="entry name" value="SIS_RpiR"/>
    <property type="match status" value="1"/>
</dbReference>
<gene>
    <name evidence="6" type="ORF">GCM10022410_18140</name>
</gene>
<dbReference type="InterPro" id="IPR036388">
    <property type="entry name" value="WH-like_DNA-bd_sf"/>
</dbReference>
<evidence type="ECO:0000313" key="6">
    <source>
        <dbReference type="EMBL" id="GAA4073098.1"/>
    </source>
</evidence>
<feature type="domain" description="SIS" evidence="5">
    <location>
        <begin position="119"/>
        <end position="264"/>
    </location>
</feature>
<keyword evidence="1" id="KW-0805">Transcription regulation</keyword>
<dbReference type="Gene3D" id="3.40.50.10490">
    <property type="entry name" value="Glucose-6-phosphate isomerase like protein, domain 1"/>
    <property type="match status" value="1"/>
</dbReference>
<name>A0ABP7VRR4_9BACI</name>
<dbReference type="InterPro" id="IPR000281">
    <property type="entry name" value="HTH_RpiR"/>
</dbReference>
<dbReference type="SUPFAM" id="SSF53697">
    <property type="entry name" value="SIS domain"/>
    <property type="match status" value="1"/>
</dbReference>
<dbReference type="PANTHER" id="PTHR30514">
    <property type="entry name" value="GLUCOKINASE"/>
    <property type="match status" value="1"/>
</dbReference>
<dbReference type="InterPro" id="IPR046348">
    <property type="entry name" value="SIS_dom_sf"/>
</dbReference>